<dbReference type="AlphaFoldDB" id="A0A0U5JH67"/>
<dbReference type="Proteomes" id="UP000069902">
    <property type="component" value="Chromosome cPNK"/>
</dbReference>
<accession>A0A0U5JH67</accession>
<reference evidence="2" key="1">
    <citation type="submission" date="2015-09" db="EMBL/GenBank/DDBJ databases">
        <authorList>
            <person name="Bertelli C."/>
        </authorList>
    </citation>
    <scope>NUCLEOTIDE SEQUENCE [LARGE SCALE GENOMIC DNA]</scope>
    <source>
        <strain evidence="2">KNic</strain>
    </source>
</reference>
<dbReference type="InParanoid" id="A0A0U5JH67"/>
<dbReference type="KEGG" id="pnl:PNK_1692"/>
<name>A0A0U5JH67_9BACT</name>
<protein>
    <submittedName>
        <fullName evidence="1">Uncharacterized protein</fullName>
    </submittedName>
</protein>
<dbReference type="RefSeq" id="WP_059061457.1">
    <property type="nucleotide sequence ID" value="NZ_LN879502.1"/>
</dbReference>
<dbReference type="PATRIC" id="fig|389348.3.peg.1901"/>
<evidence type="ECO:0000313" key="1">
    <source>
        <dbReference type="EMBL" id="CUI17301.1"/>
    </source>
</evidence>
<dbReference type="EMBL" id="LN879502">
    <property type="protein sequence ID" value="CUI17301.1"/>
    <property type="molecule type" value="Genomic_DNA"/>
</dbReference>
<evidence type="ECO:0000313" key="2">
    <source>
        <dbReference type="Proteomes" id="UP000069902"/>
    </source>
</evidence>
<sequence>MTIYSENRYQSYDLDCVTYEDMKKVKKALLDIGFIEKVRYFQYPKCPWFVEFVSPPAAVGNEYVRDFGSVETRFGKLNCCAL</sequence>
<proteinExistence type="predicted"/>
<organism evidence="1 2">
    <name type="scientific">Candidatus Protochlamydia naegleriophila</name>
    <dbReference type="NCBI Taxonomy" id="389348"/>
    <lineage>
        <taxon>Bacteria</taxon>
        <taxon>Pseudomonadati</taxon>
        <taxon>Chlamydiota</taxon>
        <taxon>Chlamydiia</taxon>
        <taxon>Parachlamydiales</taxon>
        <taxon>Parachlamydiaceae</taxon>
        <taxon>Candidatus Protochlamydia</taxon>
    </lineage>
</organism>
<keyword evidence="2" id="KW-1185">Reference proteome</keyword>
<gene>
    <name evidence="1" type="ORF">PNK_1692</name>
</gene>